<evidence type="ECO:0000256" key="5">
    <source>
        <dbReference type="ARBA" id="ARBA00022729"/>
    </source>
</evidence>
<proteinExistence type="inferred from homology"/>
<protein>
    <submittedName>
        <fullName evidence="13">TonB-dependent receptor</fullName>
    </submittedName>
</protein>
<dbReference type="GO" id="GO:0044718">
    <property type="term" value="P:siderophore transmembrane transport"/>
    <property type="evidence" value="ECO:0007669"/>
    <property type="project" value="TreeGrafter"/>
</dbReference>
<evidence type="ECO:0000313" key="13">
    <source>
        <dbReference type="EMBL" id="QPC98051.1"/>
    </source>
</evidence>
<dbReference type="Proteomes" id="UP000594459">
    <property type="component" value="Chromosome"/>
</dbReference>
<dbReference type="PROSITE" id="PS01156">
    <property type="entry name" value="TONB_DEPENDENT_REC_2"/>
    <property type="match status" value="1"/>
</dbReference>
<sequence length="749" mass="80940">MRRWVLAPLLALPVPAFAEDVEPVIIVTAPGGGVDADEALAANREAIRRGSRPDLFGALANEVPGVSIAEAQGNPWAGAITWRGFSASALQGTEQGMAVYLDGVRFNQPFGDTLTLDLVPEAALARAEVREPNPVFGRNALGGALLLQTATGADLPGLRGSISTDSFGGYGGNASYGGKNGLLVVEVLHDEGWRDYSPSRLLRGFASLGHHGDSWGVDGTLIAASTRLTGNGVAPVELLAADYRAIFTRPDYSDSRFGRVTVAPYLEVGKSGRLTATVHYQSLKRVSANGDLADFSECDADPSRLCLSDDDEEASDVLLDVIMREPVAVDPTVDEYAVFNRGRERTRGGGLGLQYVDEVETDLGTRRIALGATWDRYMTRFDTRAELGELLDDRSVVPLGTDLVAASGAITPVSVDTTLRDLSVFASVDMPLATWLAIEGGVRWSDNRVELVDLIGSELNGNHRFQRISPAVEVDIEPTEDLDVSLGYAETSRNPTPAELSCADPDAPCALANFFVADPPLEQVVARNWHADAGWGSGALELRLGLWRSDTRNDIRHVASEVRGRAFFVNLGGSRRQGFDVAADWHQGPWRLGADYSLTDARFRSDFSISSPANPQADEDGQIAVRHGDRLPGVPRQAINARAGYESQRWALNAQVRWRSGQLLVGDEGNDLATTPDYFLVDLTGKLSLTRQLDLVLEVRNLFDRKYATFGTLAEIDEIELEEAPGASDPRAYAPGMPRRLSVALKARF</sequence>
<accession>A0A7S8F2R1</accession>
<evidence type="ECO:0000256" key="6">
    <source>
        <dbReference type="ARBA" id="ARBA00023077"/>
    </source>
</evidence>
<evidence type="ECO:0000256" key="3">
    <source>
        <dbReference type="ARBA" id="ARBA00022452"/>
    </source>
</evidence>
<dbReference type="Pfam" id="PF07715">
    <property type="entry name" value="Plug"/>
    <property type="match status" value="1"/>
</dbReference>
<keyword evidence="7 9" id="KW-0472">Membrane</keyword>
<dbReference type="GO" id="GO:0009279">
    <property type="term" value="C:cell outer membrane"/>
    <property type="evidence" value="ECO:0007669"/>
    <property type="project" value="UniProtKB-SubCell"/>
</dbReference>
<evidence type="ECO:0000256" key="4">
    <source>
        <dbReference type="ARBA" id="ARBA00022692"/>
    </source>
</evidence>
<keyword evidence="6 9" id="KW-0798">TonB box</keyword>
<gene>
    <name evidence="13" type="ORF">IRL76_09150</name>
</gene>
<keyword evidence="14" id="KW-1185">Reference proteome</keyword>
<dbReference type="RefSeq" id="WP_200981060.1">
    <property type="nucleotide sequence ID" value="NZ_CP064654.1"/>
</dbReference>
<dbReference type="EMBL" id="CP064654">
    <property type="protein sequence ID" value="QPC98051.1"/>
    <property type="molecule type" value="Genomic_DNA"/>
</dbReference>
<evidence type="ECO:0000313" key="14">
    <source>
        <dbReference type="Proteomes" id="UP000594459"/>
    </source>
</evidence>
<evidence type="ECO:0000259" key="12">
    <source>
        <dbReference type="Pfam" id="PF07715"/>
    </source>
</evidence>
<dbReference type="Gene3D" id="2.170.130.10">
    <property type="entry name" value="TonB-dependent receptor, plug domain"/>
    <property type="match status" value="1"/>
</dbReference>
<comment type="subcellular location">
    <subcellularLocation>
        <location evidence="1">Cell outer membrane</location>
        <topology evidence="1">Multi-pass membrane protein</topology>
    </subcellularLocation>
</comment>
<evidence type="ECO:0000256" key="1">
    <source>
        <dbReference type="ARBA" id="ARBA00004571"/>
    </source>
</evidence>
<evidence type="ECO:0000256" key="8">
    <source>
        <dbReference type="ARBA" id="ARBA00023237"/>
    </source>
</evidence>
<dbReference type="Gene3D" id="2.40.170.20">
    <property type="entry name" value="TonB-dependent receptor, beta-barrel domain"/>
    <property type="match status" value="1"/>
</dbReference>
<evidence type="ECO:0000256" key="9">
    <source>
        <dbReference type="RuleBase" id="RU003357"/>
    </source>
</evidence>
<keyword evidence="4" id="KW-0812">Transmembrane</keyword>
<dbReference type="KEGG" id="qso:IRL76_09150"/>
<dbReference type="InterPro" id="IPR010917">
    <property type="entry name" value="TonB_rcpt_CS"/>
</dbReference>
<feature type="domain" description="TonB-dependent receptor-like beta-barrel" evidence="11">
    <location>
        <begin position="353"/>
        <end position="702"/>
    </location>
</feature>
<dbReference type="InterPro" id="IPR037066">
    <property type="entry name" value="Plug_dom_sf"/>
</dbReference>
<comment type="similarity">
    <text evidence="9">Belongs to the TonB-dependent receptor family.</text>
</comment>
<dbReference type="AlphaFoldDB" id="A0A7S8F2R1"/>
<keyword evidence="8" id="KW-0998">Cell outer membrane</keyword>
<feature type="signal peptide" evidence="10">
    <location>
        <begin position="1"/>
        <end position="18"/>
    </location>
</feature>
<organism evidence="13 14">
    <name type="scientific">Qipengyuania soli</name>
    <dbReference type="NCBI Taxonomy" id="2782568"/>
    <lineage>
        <taxon>Bacteria</taxon>
        <taxon>Pseudomonadati</taxon>
        <taxon>Pseudomonadota</taxon>
        <taxon>Alphaproteobacteria</taxon>
        <taxon>Sphingomonadales</taxon>
        <taxon>Erythrobacteraceae</taxon>
        <taxon>Qipengyuania</taxon>
    </lineage>
</organism>
<reference evidence="13 14" key="1">
    <citation type="submission" date="2020-11" db="EMBL/GenBank/DDBJ databases">
        <title>The genome sequence of Erythrobacter sp. 6D36.</title>
        <authorList>
            <person name="Liu Y."/>
        </authorList>
    </citation>
    <scope>NUCLEOTIDE SEQUENCE [LARGE SCALE GENOMIC DNA]</scope>
    <source>
        <strain evidence="13 14">6D36</strain>
    </source>
</reference>
<dbReference type="InterPro" id="IPR039426">
    <property type="entry name" value="TonB-dep_rcpt-like"/>
</dbReference>
<keyword evidence="3" id="KW-1134">Transmembrane beta strand</keyword>
<keyword evidence="5 10" id="KW-0732">Signal</keyword>
<name>A0A7S8F2R1_9SPHN</name>
<dbReference type="InterPro" id="IPR000531">
    <property type="entry name" value="Beta-barrel_TonB"/>
</dbReference>
<dbReference type="SUPFAM" id="SSF56935">
    <property type="entry name" value="Porins"/>
    <property type="match status" value="1"/>
</dbReference>
<keyword evidence="13" id="KW-0675">Receptor</keyword>
<feature type="domain" description="TonB-dependent receptor plug" evidence="12">
    <location>
        <begin position="43"/>
        <end position="144"/>
    </location>
</feature>
<dbReference type="Pfam" id="PF00593">
    <property type="entry name" value="TonB_dep_Rec_b-barrel"/>
    <property type="match status" value="1"/>
</dbReference>
<evidence type="ECO:0000256" key="10">
    <source>
        <dbReference type="SAM" id="SignalP"/>
    </source>
</evidence>
<evidence type="ECO:0000256" key="2">
    <source>
        <dbReference type="ARBA" id="ARBA00022448"/>
    </source>
</evidence>
<keyword evidence="2" id="KW-0813">Transport</keyword>
<dbReference type="PANTHER" id="PTHR30069:SF39">
    <property type="entry name" value="BLL6183 PROTEIN"/>
    <property type="match status" value="1"/>
</dbReference>
<dbReference type="GO" id="GO:0015344">
    <property type="term" value="F:siderophore uptake transmembrane transporter activity"/>
    <property type="evidence" value="ECO:0007669"/>
    <property type="project" value="TreeGrafter"/>
</dbReference>
<dbReference type="InterPro" id="IPR012910">
    <property type="entry name" value="Plug_dom"/>
</dbReference>
<dbReference type="PANTHER" id="PTHR30069">
    <property type="entry name" value="TONB-DEPENDENT OUTER MEMBRANE RECEPTOR"/>
    <property type="match status" value="1"/>
</dbReference>
<evidence type="ECO:0000256" key="7">
    <source>
        <dbReference type="ARBA" id="ARBA00023136"/>
    </source>
</evidence>
<dbReference type="InterPro" id="IPR036942">
    <property type="entry name" value="Beta-barrel_TonB_sf"/>
</dbReference>
<feature type="chain" id="PRO_5032581504" evidence="10">
    <location>
        <begin position="19"/>
        <end position="749"/>
    </location>
</feature>
<evidence type="ECO:0000259" key="11">
    <source>
        <dbReference type="Pfam" id="PF00593"/>
    </source>
</evidence>